<name>A0A923LNL3_9FIRM</name>
<accession>A0A923LNL3</accession>
<dbReference type="Pfam" id="PF00561">
    <property type="entry name" value="Abhydrolase_1"/>
    <property type="match status" value="1"/>
</dbReference>
<dbReference type="RefSeq" id="WP_186866872.1">
    <property type="nucleotide sequence ID" value="NZ_JACOPH010000005.1"/>
</dbReference>
<organism evidence="3 4">
    <name type="scientific">Roseburia zhanii</name>
    <dbReference type="NCBI Taxonomy" id="2763064"/>
    <lineage>
        <taxon>Bacteria</taxon>
        <taxon>Bacillati</taxon>
        <taxon>Bacillota</taxon>
        <taxon>Clostridia</taxon>
        <taxon>Lachnospirales</taxon>
        <taxon>Lachnospiraceae</taxon>
        <taxon>Roseburia</taxon>
    </lineage>
</organism>
<keyword evidence="1 3" id="KW-0378">Hydrolase</keyword>
<evidence type="ECO:0000256" key="1">
    <source>
        <dbReference type="ARBA" id="ARBA00022801"/>
    </source>
</evidence>
<feature type="domain" description="AB hydrolase-1" evidence="2">
    <location>
        <begin position="20"/>
        <end position="119"/>
    </location>
</feature>
<dbReference type="PANTHER" id="PTHR43798">
    <property type="entry name" value="MONOACYLGLYCEROL LIPASE"/>
    <property type="match status" value="1"/>
</dbReference>
<gene>
    <name evidence="3" type="ORF">H8S17_07865</name>
</gene>
<evidence type="ECO:0000313" key="4">
    <source>
        <dbReference type="Proteomes" id="UP000606720"/>
    </source>
</evidence>
<dbReference type="GO" id="GO:0016020">
    <property type="term" value="C:membrane"/>
    <property type="evidence" value="ECO:0007669"/>
    <property type="project" value="TreeGrafter"/>
</dbReference>
<dbReference type="GO" id="GO:0016787">
    <property type="term" value="F:hydrolase activity"/>
    <property type="evidence" value="ECO:0007669"/>
    <property type="project" value="UniProtKB-KW"/>
</dbReference>
<comment type="caution">
    <text evidence="3">The sequence shown here is derived from an EMBL/GenBank/DDBJ whole genome shotgun (WGS) entry which is preliminary data.</text>
</comment>
<dbReference type="EMBL" id="JACOPH010000005">
    <property type="protein sequence ID" value="MBC5714122.1"/>
    <property type="molecule type" value="Genomic_DNA"/>
</dbReference>
<sequence>MYMQLNGQVIYYEKSGEGSPVILVHGNGETHKIFDVLIAELSKKHTVYAMDSRGHGQSAAVTEFHYSDMADDVFEFVHALDLVKPAFYGFSDGGIIGLLAASKHPTLFSALAISGANLTPSGVKLPFRIKDRLHYFKSKDPLLHLMLTEPHISKSDLAKITIPALVLAGEKDMIKLSQTRQIAKFIPDSTLKILPGENHFSYVIKSPKLFPLLDDFFSKHCY</sequence>
<proteinExistence type="predicted"/>
<protein>
    <submittedName>
        <fullName evidence="3">Alpha/beta hydrolase</fullName>
    </submittedName>
</protein>
<dbReference type="InterPro" id="IPR050266">
    <property type="entry name" value="AB_hydrolase_sf"/>
</dbReference>
<dbReference type="InterPro" id="IPR000073">
    <property type="entry name" value="AB_hydrolase_1"/>
</dbReference>
<reference evidence="3" key="1">
    <citation type="submission" date="2020-08" db="EMBL/GenBank/DDBJ databases">
        <title>Genome public.</title>
        <authorList>
            <person name="Liu C."/>
            <person name="Sun Q."/>
        </authorList>
    </citation>
    <scope>NUCLEOTIDE SEQUENCE</scope>
    <source>
        <strain evidence="3">BX1005</strain>
    </source>
</reference>
<dbReference type="SUPFAM" id="SSF53474">
    <property type="entry name" value="alpha/beta-Hydrolases"/>
    <property type="match status" value="1"/>
</dbReference>
<keyword evidence="4" id="KW-1185">Reference proteome</keyword>
<dbReference type="Gene3D" id="3.40.50.1820">
    <property type="entry name" value="alpha/beta hydrolase"/>
    <property type="match status" value="1"/>
</dbReference>
<dbReference type="PANTHER" id="PTHR43798:SF31">
    <property type="entry name" value="AB HYDROLASE SUPERFAMILY PROTEIN YCLE"/>
    <property type="match status" value="1"/>
</dbReference>
<evidence type="ECO:0000313" key="3">
    <source>
        <dbReference type="EMBL" id="MBC5714122.1"/>
    </source>
</evidence>
<dbReference type="AlphaFoldDB" id="A0A923LNL3"/>
<evidence type="ECO:0000259" key="2">
    <source>
        <dbReference type="Pfam" id="PF00561"/>
    </source>
</evidence>
<dbReference type="InterPro" id="IPR029058">
    <property type="entry name" value="AB_hydrolase_fold"/>
</dbReference>
<dbReference type="Proteomes" id="UP000606720">
    <property type="component" value="Unassembled WGS sequence"/>
</dbReference>